<evidence type="ECO:0000313" key="4">
    <source>
        <dbReference type="Proteomes" id="UP001457282"/>
    </source>
</evidence>
<accession>A0AAW1YJA1</accession>
<dbReference type="PANTHER" id="PTHR34262">
    <property type="entry name" value="TRANSMEMBRANE PROTEIN 220"/>
    <property type="match status" value="1"/>
</dbReference>
<feature type="chain" id="PRO_5043531048" description="Transmembrane protein 220" evidence="2">
    <location>
        <begin position="23"/>
        <end position="164"/>
    </location>
</feature>
<protein>
    <recommendedName>
        <fullName evidence="5">Transmembrane protein 220</fullName>
    </recommendedName>
</protein>
<evidence type="ECO:0008006" key="5">
    <source>
        <dbReference type="Google" id="ProtNLM"/>
    </source>
</evidence>
<keyword evidence="1" id="KW-0812">Transmembrane</keyword>
<dbReference type="Proteomes" id="UP001457282">
    <property type="component" value="Unassembled WGS sequence"/>
</dbReference>
<keyword evidence="1" id="KW-1133">Transmembrane helix</keyword>
<feature type="transmembrane region" description="Helical" evidence="1">
    <location>
        <begin position="32"/>
        <end position="52"/>
    </location>
</feature>
<keyword evidence="4" id="KW-1185">Reference proteome</keyword>
<feature type="signal peptide" evidence="2">
    <location>
        <begin position="1"/>
        <end position="22"/>
    </location>
</feature>
<dbReference type="PANTHER" id="PTHR34262:SF1">
    <property type="entry name" value="TRANSMEMBRANE PROTEIN 220"/>
    <property type="match status" value="1"/>
</dbReference>
<gene>
    <name evidence="3" type="ORF">M0R45_004290</name>
</gene>
<dbReference type="AlphaFoldDB" id="A0AAW1YJA1"/>
<evidence type="ECO:0000256" key="1">
    <source>
        <dbReference type="SAM" id="Phobius"/>
    </source>
</evidence>
<name>A0AAW1YJA1_RUBAR</name>
<sequence>MAAPTKLYIFCCLLMAALFAYSASVQLNDPDWYFWFPLYAIACVVNLVNWAISSKRINQVAEAALWLGMFLFIKVVAEDYVSGVSGFWSLDLRKRVIREKIGSGLVIISMVLQLMASLSTPEAPSQNRPNSVPRYVEYGMGILVGFSYGLPFVFFVVQKGELKF</sequence>
<feature type="transmembrane region" description="Helical" evidence="1">
    <location>
        <begin position="101"/>
        <end position="118"/>
    </location>
</feature>
<organism evidence="3 4">
    <name type="scientific">Rubus argutus</name>
    <name type="common">Southern blackberry</name>
    <dbReference type="NCBI Taxonomy" id="59490"/>
    <lineage>
        <taxon>Eukaryota</taxon>
        <taxon>Viridiplantae</taxon>
        <taxon>Streptophyta</taxon>
        <taxon>Embryophyta</taxon>
        <taxon>Tracheophyta</taxon>
        <taxon>Spermatophyta</taxon>
        <taxon>Magnoliopsida</taxon>
        <taxon>eudicotyledons</taxon>
        <taxon>Gunneridae</taxon>
        <taxon>Pentapetalae</taxon>
        <taxon>rosids</taxon>
        <taxon>fabids</taxon>
        <taxon>Rosales</taxon>
        <taxon>Rosaceae</taxon>
        <taxon>Rosoideae</taxon>
        <taxon>Rosoideae incertae sedis</taxon>
        <taxon>Rubus</taxon>
    </lineage>
</organism>
<reference evidence="3 4" key="1">
    <citation type="journal article" date="2023" name="G3 (Bethesda)">
        <title>A chromosome-length genome assembly and annotation of blackberry (Rubus argutus, cv. 'Hillquist').</title>
        <authorList>
            <person name="Bruna T."/>
            <person name="Aryal R."/>
            <person name="Dudchenko O."/>
            <person name="Sargent D.J."/>
            <person name="Mead D."/>
            <person name="Buti M."/>
            <person name="Cavallini A."/>
            <person name="Hytonen T."/>
            <person name="Andres J."/>
            <person name="Pham M."/>
            <person name="Weisz D."/>
            <person name="Mascagni F."/>
            <person name="Usai G."/>
            <person name="Natali L."/>
            <person name="Bassil N."/>
            <person name="Fernandez G.E."/>
            <person name="Lomsadze A."/>
            <person name="Armour M."/>
            <person name="Olukolu B."/>
            <person name="Poorten T."/>
            <person name="Britton C."/>
            <person name="Davik J."/>
            <person name="Ashrafi H."/>
            <person name="Aiden E.L."/>
            <person name="Borodovsky M."/>
            <person name="Worthington M."/>
        </authorList>
    </citation>
    <scope>NUCLEOTIDE SEQUENCE [LARGE SCALE GENOMIC DNA]</scope>
    <source>
        <strain evidence="3">PI 553951</strain>
    </source>
</reference>
<comment type="caution">
    <text evidence="3">The sequence shown here is derived from an EMBL/GenBank/DDBJ whole genome shotgun (WGS) entry which is preliminary data.</text>
</comment>
<evidence type="ECO:0000313" key="3">
    <source>
        <dbReference type="EMBL" id="KAK9948726.1"/>
    </source>
</evidence>
<keyword evidence="1" id="KW-0472">Membrane</keyword>
<keyword evidence="2" id="KW-0732">Signal</keyword>
<proteinExistence type="predicted"/>
<evidence type="ECO:0000256" key="2">
    <source>
        <dbReference type="SAM" id="SignalP"/>
    </source>
</evidence>
<dbReference type="EMBL" id="JBEDUW010000001">
    <property type="protein sequence ID" value="KAK9948726.1"/>
    <property type="molecule type" value="Genomic_DNA"/>
</dbReference>
<dbReference type="InterPro" id="IPR029377">
    <property type="entry name" value="TMEM220"/>
</dbReference>
<dbReference type="Pfam" id="PF15071">
    <property type="entry name" value="TMEM220"/>
    <property type="match status" value="1"/>
</dbReference>
<feature type="transmembrane region" description="Helical" evidence="1">
    <location>
        <begin position="138"/>
        <end position="157"/>
    </location>
</feature>